<reference evidence="2 3" key="1">
    <citation type="submission" date="2016-10" db="EMBL/GenBank/DDBJ databases">
        <authorList>
            <person name="Varghese N."/>
            <person name="Submissions S."/>
        </authorList>
    </citation>
    <scope>NUCLEOTIDE SEQUENCE [LARGE SCALE GENOMIC DNA]</scope>
    <source>
        <strain evidence="2 3">CGMCC 1.6377</strain>
    </source>
</reference>
<feature type="region of interest" description="Disordered" evidence="1">
    <location>
        <begin position="147"/>
        <end position="167"/>
    </location>
</feature>
<evidence type="ECO:0000313" key="3">
    <source>
        <dbReference type="Proteomes" id="UP000323537"/>
    </source>
</evidence>
<protein>
    <recommendedName>
        <fullName evidence="4">C2H2-type domain-containing protein</fullName>
    </recommendedName>
</protein>
<gene>
    <name evidence="2" type="ORF">SAMN04488066_10623</name>
</gene>
<evidence type="ECO:0008006" key="4">
    <source>
        <dbReference type="Google" id="ProtNLM"/>
    </source>
</evidence>
<organism evidence="2 3">
    <name type="scientific">Halorubrum aquaticum</name>
    <dbReference type="NCBI Taxonomy" id="387340"/>
    <lineage>
        <taxon>Archaea</taxon>
        <taxon>Methanobacteriati</taxon>
        <taxon>Methanobacteriota</taxon>
        <taxon>Stenosarchaea group</taxon>
        <taxon>Halobacteria</taxon>
        <taxon>Halobacteriales</taxon>
        <taxon>Haloferacaceae</taxon>
        <taxon>Halorubrum</taxon>
    </lineage>
</organism>
<dbReference type="EMBL" id="FOPZ01000006">
    <property type="protein sequence ID" value="SFH49934.1"/>
    <property type="molecule type" value="Genomic_DNA"/>
</dbReference>
<evidence type="ECO:0000313" key="2">
    <source>
        <dbReference type="EMBL" id="SFH49934.1"/>
    </source>
</evidence>
<keyword evidence="3" id="KW-1185">Reference proteome</keyword>
<dbReference type="Proteomes" id="UP000323537">
    <property type="component" value="Unassembled WGS sequence"/>
</dbReference>
<accession>A0A1I3AIN8</accession>
<evidence type="ECO:0000256" key="1">
    <source>
        <dbReference type="SAM" id="MobiDB-lite"/>
    </source>
</evidence>
<name>A0A1I3AIN8_9EURY</name>
<proteinExistence type="predicted"/>
<dbReference type="AlphaFoldDB" id="A0A1I3AIN8"/>
<sequence length="167" mass="19066">MLLERVDQQEGVCIDRDIGLFSRGIVVFDRVCIDEWGRCWRLAFGKGAVSIIDRESRMQTHHGCIRLSAGGEAIEIERPSRMVNALKQRLKLVSLERDGLTVSLILDEDSVLLDVGNVKRLPRERSEECGVCWKFLHVVEEIVPRHSKRHTGDSGLRNKSIRAHVRQ</sequence>